<reference evidence="3 4" key="1">
    <citation type="submission" date="2024-07" db="EMBL/GenBank/DDBJ databases">
        <title>Section-level genome sequencing and comparative genomics of Aspergillus sections Usti and Cavernicolus.</title>
        <authorList>
            <consortium name="Lawrence Berkeley National Laboratory"/>
            <person name="Nybo J.L."/>
            <person name="Vesth T.C."/>
            <person name="Theobald S."/>
            <person name="Frisvad J.C."/>
            <person name="Larsen T.O."/>
            <person name="Kjaerboelling I."/>
            <person name="Rothschild-Mancinelli K."/>
            <person name="Lyhne E.K."/>
            <person name="Kogle M.E."/>
            <person name="Barry K."/>
            <person name="Clum A."/>
            <person name="Na H."/>
            <person name="Ledsgaard L."/>
            <person name="Lin J."/>
            <person name="Lipzen A."/>
            <person name="Kuo A."/>
            <person name="Riley R."/>
            <person name="Mondo S."/>
            <person name="LaButti K."/>
            <person name="Haridas S."/>
            <person name="Pangalinan J."/>
            <person name="Salamov A.A."/>
            <person name="Simmons B.A."/>
            <person name="Magnuson J.K."/>
            <person name="Chen J."/>
            <person name="Drula E."/>
            <person name="Henrissat B."/>
            <person name="Wiebenga A."/>
            <person name="Lubbers R.J."/>
            <person name="Gomes A.C."/>
            <person name="Macurrencykelacurrency M.R."/>
            <person name="Stajich J."/>
            <person name="Grigoriev I.V."/>
            <person name="Mortensen U.H."/>
            <person name="De vries R.P."/>
            <person name="Baker S.E."/>
            <person name="Andersen M.R."/>
        </authorList>
    </citation>
    <scope>NUCLEOTIDE SEQUENCE [LARGE SCALE GENOMIC DNA]</scope>
    <source>
        <strain evidence="3 4">CBS 756.74</strain>
    </source>
</reference>
<evidence type="ECO:0000313" key="4">
    <source>
        <dbReference type="Proteomes" id="UP001610444"/>
    </source>
</evidence>
<organism evidence="3 4">
    <name type="scientific">Aspergillus pseudodeflectus</name>
    <dbReference type="NCBI Taxonomy" id="176178"/>
    <lineage>
        <taxon>Eukaryota</taxon>
        <taxon>Fungi</taxon>
        <taxon>Dikarya</taxon>
        <taxon>Ascomycota</taxon>
        <taxon>Pezizomycotina</taxon>
        <taxon>Eurotiomycetes</taxon>
        <taxon>Eurotiomycetidae</taxon>
        <taxon>Eurotiales</taxon>
        <taxon>Aspergillaceae</taxon>
        <taxon>Aspergillus</taxon>
        <taxon>Aspergillus subgen. Nidulantes</taxon>
    </lineage>
</organism>
<proteinExistence type="predicted"/>
<dbReference type="GeneID" id="98153010"/>
<dbReference type="EMBL" id="JBFXLR010000009">
    <property type="protein sequence ID" value="KAL2855676.1"/>
    <property type="molecule type" value="Genomic_DNA"/>
</dbReference>
<keyword evidence="2" id="KW-0472">Membrane</keyword>
<dbReference type="SUPFAM" id="SSF51569">
    <property type="entry name" value="Aldolase"/>
    <property type="match status" value="1"/>
</dbReference>
<evidence type="ECO:0000256" key="2">
    <source>
        <dbReference type="SAM" id="Phobius"/>
    </source>
</evidence>
<accession>A0ABR4KTS8</accession>
<keyword evidence="2" id="KW-0812">Transmembrane</keyword>
<gene>
    <name evidence="3" type="ORF">BJX68DRAFT_217606</name>
</gene>
<dbReference type="Proteomes" id="UP001610444">
    <property type="component" value="Unassembled WGS sequence"/>
</dbReference>
<feature type="compositionally biased region" description="Polar residues" evidence="1">
    <location>
        <begin position="68"/>
        <end position="77"/>
    </location>
</feature>
<keyword evidence="4" id="KW-1185">Reference proteome</keyword>
<evidence type="ECO:0000256" key="1">
    <source>
        <dbReference type="SAM" id="MobiDB-lite"/>
    </source>
</evidence>
<name>A0ABR4KTS8_9EURO</name>
<dbReference type="RefSeq" id="XP_070902083.1">
    <property type="nucleotide sequence ID" value="XM_071037846.1"/>
</dbReference>
<comment type="caution">
    <text evidence="3">The sequence shown here is derived from an EMBL/GenBank/DDBJ whole genome shotgun (WGS) entry which is preliminary data.</text>
</comment>
<sequence length="435" mass="46589">MADGWATHVVTTDTTDASGNNVPLTVVTLDPPTTTIAPSTRYIWPGGTTTEIYITWISDISHVRTNTYTSDAQQATPRPTASDTDDNTTTTEPQTTPQTTSATSTATAQTTSSDSTSSVSQSATQTPGIDSGSSSGHGVSTGALAGAIVGSVIGSALLTLLLAFLFFRRRRSPPKGASDDDVTLTAIVTDKSNTGFSLAAIIPQPADDDTVRRRILTLVDHAGLHVDNYYASGSSVTLTQDGVSRLNSYDSGYLPAAASTVLGERPTQRQVITHLLVYKLLGAVGPGGELLPLLLAAQPRIENSSVSTDNALFTWRMLTAHLYRQGKYNQDTKETAALKQAAHNLAADFTSAFTPYALSSFSETDRVTHFRDLAAAVTELGVWLFAQPCTFEFVWTKSQTEITTVPRVLKTYDEQGNRLVTAQVLIEGERVTFRR</sequence>
<feature type="region of interest" description="Disordered" evidence="1">
    <location>
        <begin position="68"/>
        <end position="137"/>
    </location>
</feature>
<keyword evidence="2" id="KW-1133">Transmembrane helix</keyword>
<feature type="compositionally biased region" description="Low complexity" evidence="1">
    <location>
        <begin position="79"/>
        <end position="137"/>
    </location>
</feature>
<feature type="transmembrane region" description="Helical" evidence="2">
    <location>
        <begin position="143"/>
        <end position="167"/>
    </location>
</feature>
<evidence type="ECO:0000313" key="3">
    <source>
        <dbReference type="EMBL" id="KAL2855676.1"/>
    </source>
</evidence>
<protein>
    <submittedName>
        <fullName evidence="3">Uncharacterized protein</fullName>
    </submittedName>
</protein>